<accession>A0A2A6CSP9</accession>
<proteinExistence type="predicted"/>
<dbReference type="AlphaFoldDB" id="A0A2A6CSP9"/>
<reference evidence="1" key="2">
    <citation type="submission" date="2022-06" db="UniProtKB">
        <authorList>
            <consortium name="EnsemblMetazoa"/>
        </authorList>
    </citation>
    <scope>IDENTIFICATION</scope>
    <source>
        <strain evidence="1">PS312</strain>
    </source>
</reference>
<dbReference type="EnsemblMetazoa" id="PPA31888.1">
    <property type="protein sequence ID" value="PPA31888.1"/>
    <property type="gene ID" value="WBGene00204752"/>
</dbReference>
<name>A0A2A6CSP9_PRIPA</name>
<reference evidence="2" key="1">
    <citation type="journal article" date="2008" name="Nat. Genet.">
        <title>The Pristionchus pacificus genome provides a unique perspective on nematode lifestyle and parasitism.</title>
        <authorList>
            <person name="Dieterich C."/>
            <person name="Clifton S.W."/>
            <person name="Schuster L.N."/>
            <person name="Chinwalla A."/>
            <person name="Delehaunty K."/>
            <person name="Dinkelacker I."/>
            <person name="Fulton L."/>
            <person name="Fulton R."/>
            <person name="Godfrey J."/>
            <person name="Minx P."/>
            <person name="Mitreva M."/>
            <person name="Roeseler W."/>
            <person name="Tian H."/>
            <person name="Witte H."/>
            <person name="Yang S.P."/>
            <person name="Wilson R.K."/>
            <person name="Sommer R.J."/>
        </authorList>
    </citation>
    <scope>NUCLEOTIDE SEQUENCE [LARGE SCALE GENOMIC DNA]</scope>
    <source>
        <strain evidence="2">PS312</strain>
    </source>
</reference>
<organism evidence="1 2">
    <name type="scientific">Pristionchus pacificus</name>
    <name type="common">Parasitic nematode worm</name>
    <dbReference type="NCBI Taxonomy" id="54126"/>
    <lineage>
        <taxon>Eukaryota</taxon>
        <taxon>Metazoa</taxon>
        <taxon>Ecdysozoa</taxon>
        <taxon>Nematoda</taxon>
        <taxon>Chromadorea</taxon>
        <taxon>Rhabditida</taxon>
        <taxon>Rhabditina</taxon>
        <taxon>Diplogasteromorpha</taxon>
        <taxon>Diplogasteroidea</taxon>
        <taxon>Neodiplogasteridae</taxon>
        <taxon>Pristionchus</taxon>
    </lineage>
</organism>
<accession>A0A8R1UIG2</accession>
<keyword evidence="2" id="KW-1185">Reference proteome</keyword>
<gene>
    <name evidence="1" type="primary">WBGene00204752</name>
</gene>
<sequence>MRPLTLFIFCVLLLSSFSSALSSVVRLDLGARTAKPSYNAMTAEMMQESSRISSPFVSPLLAMWARPRRLAYQKYNGAQW</sequence>
<evidence type="ECO:0000313" key="1">
    <source>
        <dbReference type="EnsemblMetazoa" id="PPA31888.1"/>
    </source>
</evidence>
<evidence type="ECO:0000313" key="2">
    <source>
        <dbReference type="Proteomes" id="UP000005239"/>
    </source>
</evidence>
<protein>
    <submittedName>
        <fullName evidence="1">Uncharacterized protein</fullName>
    </submittedName>
</protein>
<dbReference type="Proteomes" id="UP000005239">
    <property type="component" value="Unassembled WGS sequence"/>
</dbReference>